<dbReference type="Proteomes" id="UP000065734">
    <property type="component" value="Chromosome I"/>
</dbReference>
<evidence type="ECO:0000313" key="5">
    <source>
        <dbReference type="Proteomes" id="UP000065734"/>
    </source>
</evidence>
<dbReference type="OrthoDB" id="7960491at2"/>
<organism evidence="4 5">
    <name type="scientific">Blastochloris viridis</name>
    <name type="common">Rhodopseudomonas viridis</name>
    <dbReference type="NCBI Taxonomy" id="1079"/>
    <lineage>
        <taxon>Bacteria</taxon>
        <taxon>Pseudomonadati</taxon>
        <taxon>Pseudomonadota</taxon>
        <taxon>Alphaproteobacteria</taxon>
        <taxon>Hyphomicrobiales</taxon>
        <taxon>Blastochloridaceae</taxon>
        <taxon>Blastochloris</taxon>
    </lineage>
</organism>
<reference evidence="5" key="3">
    <citation type="journal article" date="2016" name="Genome Announc.">
        <title>Revised genome sequence of the purple photosynthetic bacterium Blastochloris viridis.</title>
        <authorList>
            <person name="Liu L.N."/>
            <person name="Faulkner M."/>
            <person name="Liu X."/>
            <person name="Huang F."/>
            <person name="Darby A.C."/>
            <person name="Hall N."/>
        </authorList>
    </citation>
    <scope>NUCLEOTIDE SEQUENCE [LARGE SCALE GENOMIC DNA]</scope>
    <source>
        <strain evidence="5">ATCC 19567 / DSM 133 / F</strain>
    </source>
</reference>
<dbReference type="AlphaFoldDB" id="A0A0H5BER0"/>
<protein>
    <submittedName>
        <fullName evidence="4">Uncharacterized protein</fullName>
    </submittedName>
</protein>
<dbReference type="RefSeq" id="WP_055038077.1">
    <property type="nucleotide sequence ID" value="NZ_AP014854.2"/>
</dbReference>
<evidence type="ECO:0000256" key="1">
    <source>
        <dbReference type="SAM" id="MobiDB-lite"/>
    </source>
</evidence>
<keyword evidence="2" id="KW-0732">Signal</keyword>
<evidence type="ECO:0000256" key="2">
    <source>
        <dbReference type="SAM" id="SignalP"/>
    </source>
</evidence>
<feature type="compositionally biased region" description="Polar residues" evidence="1">
    <location>
        <begin position="33"/>
        <end position="45"/>
    </location>
</feature>
<keyword evidence="5" id="KW-1185">Reference proteome</keyword>
<feature type="region of interest" description="Disordered" evidence="1">
    <location>
        <begin position="30"/>
        <end position="105"/>
    </location>
</feature>
<reference evidence="4" key="2">
    <citation type="submission" date="2015-11" db="EMBL/GenBank/DDBJ databases">
        <authorList>
            <person name="Zhang Y."/>
            <person name="Guo Z."/>
        </authorList>
    </citation>
    <scope>NUCLEOTIDE SEQUENCE</scope>
    <source>
        <strain evidence="4">1</strain>
    </source>
</reference>
<evidence type="ECO:0000313" key="4">
    <source>
        <dbReference type="EMBL" id="CUU43144.1"/>
    </source>
</evidence>
<feature type="compositionally biased region" description="Polar residues" evidence="1">
    <location>
        <begin position="71"/>
        <end position="82"/>
    </location>
</feature>
<sequence>MIPKSAFVLAVGVAALTAVPALAQVYVPATGPNAATSSPGSTLSRSPKVYVPEMGRTGPGLRSPDRIEAQPPQNYRNRSATVPTPRMPHAGRIEVPDRVRPGETSQDRIIRCDHYGALYGARPGYGHTCAFGN</sequence>
<name>A0A0H5BER0_BLAVI</name>
<accession>A0A0H5BER0</accession>
<evidence type="ECO:0000313" key="3">
    <source>
        <dbReference type="EMBL" id="BAR99574.1"/>
    </source>
</evidence>
<dbReference type="EMBL" id="LN907867">
    <property type="protein sequence ID" value="CUU43144.1"/>
    <property type="molecule type" value="Genomic_DNA"/>
</dbReference>
<reference evidence="3" key="1">
    <citation type="journal article" date="2015" name="Genome Announc.">
        <title>Complete Genome Sequence of the Bacteriochlorophyll b-Producing Photosynthetic Bacterium Blastochloris viridis.</title>
        <authorList>
            <person name="Tsukatani Y."/>
            <person name="Hirose Y."/>
            <person name="Harada J."/>
            <person name="Misawa N."/>
            <person name="Mori K."/>
            <person name="Inoue K."/>
            <person name="Tamiaki H."/>
        </authorList>
    </citation>
    <scope>NUCLEOTIDE SEQUENCE [LARGE SCALE GENOMIC DNA]</scope>
    <source>
        <strain evidence="3">DSM 133</strain>
    </source>
</reference>
<feature type="chain" id="PRO_5014229129" evidence="2">
    <location>
        <begin position="24"/>
        <end position="133"/>
    </location>
</feature>
<gene>
    <name evidence="3" type="ORF">BV133_1981</name>
    <name evidence="4" type="ORF">BVIRIDIS_21610</name>
</gene>
<dbReference type="EMBL" id="AP014854">
    <property type="protein sequence ID" value="BAR99574.1"/>
    <property type="molecule type" value="Genomic_DNA"/>
</dbReference>
<feature type="compositionally biased region" description="Basic and acidic residues" evidence="1">
    <location>
        <begin position="91"/>
        <end position="105"/>
    </location>
</feature>
<proteinExistence type="predicted"/>
<feature type="signal peptide" evidence="2">
    <location>
        <begin position="1"/>
        <end position="23"/>
    </location>
</feature>
<dbReference type="KEGG" id="bvr:BVIR_2717"/>